<evidence type="ECO:0000256" key="3">
    <source>
        <dbReference type="ARBA" id="ARBA00023134"/>
    </source>
</evidence>
<dbReference type="InterPro" id="IPR040815">
    <property type="entry name" value="Nas2_N"/>
</dbReference>
<evidence type="ECO:0000313" key="8">
    <source>
        <dbReference type="Proteomes" id="UP000789390"/>
    </source>
</evidence>
<name>A0A8J2WQA8_9CRUS</name>
<dbReference type="PANTHER" id="PTHR12651:SF1">
    <property type="entry name" value="26S PROTEASOME NON-ATPASE REGULATORY SUBUNIT 9"/>
    <property type="match status" value="1"/>
</dbReference>
<keyword evidence="3" id="KW-0342">GTP-binding</keyword>
<keyword evidence="4" id="KW-0143">Chaperone</keyword>
<reference evidence="7" key="1">
    <citation type="submission" date="2021-11" db="EMBL/GenBank/DDBJ databases">
        <authorList>
            <person name="Schell T."/>
        </authorList>
    </citation>
    <scope>NUCLEOTIDE SEQUENCE</scope>
    <source>
        <strain evidence="7">M5</strain>
    </source>
</reference>
<gene>
    <name evidence="7" type="ORF">DGAL_LOCUS17222</name>
</gene>
<dbReference type="InterPro" id="IPR036034">
    <property type="entry name" value="PDZ_sf"/>
</dbReference>
<evidence type="ECO:0000313" key="7">
    <source>
        <dbReference type="EMBL" id="CAH0113337.1"/>
    </source>
</evidence>
<dbReference type="EMBL" id="CAKKLH010000337">
    <property type="protein sequence ID" value="CAH0113337.1"/>
    <property type="molecule type" value="Genomic_DNA"/>
</dbReference>
<dbReference type="FunFam" id="2.30.42.10:FF:000107">
    <property type="entry name" value="26S proteasome non-ATPase regulatory subunit 9"/>
    <property type="match status" value="1"/>
</dbReference>
<evidence type="ECO:0000256" key="1">
    <source>
        <dbReference type="ARBA" id="ARBA00005256"/>
    </source>
</evidence>
<feature type="domain" description="GB1/RHD3-type G" evidence="6">
    <location>
        <begin position="1"/>
        <end position="34"/>
    </location>
</feature>
<dbReference type="InterPro" id="IPR030386">
    <property type="entry name" value="G_GB1_RHD3_dom"/>
</dbReference>
<evidence type="ECO:0000256" key="5">
    <source>
        <dbReference type="PROSITE-ProRule" id="PRU01052"/>
    </source>
</evidence>
<comment type="similarity">
    <text evidence="5">Belongs to the TRAFAC class dynamin-like GTPase superfamily. GB1/RHD3 GTPase family.</text>
</comment>
<dbReference type="GO" id="GO:0070682">
    <property type="term" value="P:proteasome regulatory particle assembly"/>
    <property type="evidence" value="ECO:0007669"/>
    <property type="project" value="InterPro"/>
</dbReference>
<dbReference type="PROSITE" id="PS51715">
    <property type="entry name" value="G_GB1_RHD3"/>
    <property type="match status" value="1"/>
</dbReference>
<dbReference type="GO" id="GO:0005525">
    <property type="term" value="F:GTP binding"/>
    <property type="evidence" value="ECO:0007669"/>
    <property type="project" value="UniProtKB-KW"/>
</dbReference>
<dbReference type="Gene3D" id="6.10.140.1710">
    <property type="match status" value="1"/>
</dbReference>
<keyword evidence="8" id="KW-1185">Reference proteome</keyword>
<dbReference type="Proteomes" id="UP000789390">
    <property type="component" value="Unassembled WGS sequence"/>
</dbReference>
<dbReference type="GO" id="GO:0005737">
    <property type="term" value="C:cytoplasm"/>
    <property type="evidence" value="ECO:0007669"/>
    <property type="project" value="TreeGrafter"/>
</dbReference>
<dbReference type="SUPFAM" id="SSF50156">
    <property type="entry name" value="PDZ domain-like"/>
    <property type="match status" value="1"/>
</dbReference>
<evidence type="ECO:0000256" key="2">
    <source>
        <dbReference type="ARBA" id="ARBA00022741"/>
    </source>
</evidence>
<evidence type="ECO:0000256" key="4">
    <source>
        <dbReference type="ARBA" id="ARBA00023186"/>
    </source>
</evidence>
<accession>A0A8J2WQA8</accession>
<dbReference type="GO" id="GO:0005634">
    <property type="term" value="C:nucleus"/>
    <property type="evidence" value="ECO:0007669"/>
    <property type="project" value="TreeGrafter"/>
</dbReference>
<sequence length="204" mass="22895">MDRPTRESALQLMASKDKMESELLELLDVLKSNNTDMTQPLVDNEGFPRSDIDVYQVRTVRQKVICLRNDLKNITKQIETVLHNLHAQQREGAGMDENSKSTFLKEYDDHTTPFAKIGAVTEGSPAEKSGLITDDLILGFGSLRASNFSSLKDVAQIIQHRLECEIPLCVRRSDTLIHITLIPKPWSGKGFLGCVVLPFDTVDR</sequence>
<comment type="caution">
    <text evidence="7">The sequence shown here is derived from an EMBL/GenBank/DDBJ whole genome shotgun (WGS) entry which is preliminary data.</text>
</comment>
<dbReference type="PANTHER" id="PTHR12651">
    <property type="entry name" value="26S PROTEASOME NON-ATPASE REGULATORY SUBUNIT 9"/>
    <property type="match status" value="1"/>
</dbReference>
<organism evidence="7 8">
    <name type="scientific">Daphnia galeata</name>
    <dbReference type="NCBI Taxonomy" id="27404"/>
    <lineage>
        <taxon>Eukaryota</taxon>
        <taxon>Metazoa</taxon>
        <taxon>Ecdysozoa</taxon>
        <taxon>Arthropoda</taxon>
        <taxon>Crustacea</taxon>
        <taxon>Branchiopoda</taxon>
        <taxon>Diplostraca</taxon>
        <taxon>Cladocera</taxon>
        <taxon>Anomopoda</taxon>
        <taxon>Daphniidae</taxon>
        <taxon>Daphnia</taxon>
    </lineage>
</organism>
<dbReference type="OrthoDB" id="72325at2759"/>
<dbReference type="InterPro" id="IPR035269">
    <property type="entry name" value="PSMD9"/>
</dbReference>
<proteinExistence type="inferred from homology"/>
<dbReference type="AlphaFoldDB" id="A0A8J2WQA8"/>
<evidence type="ECO:0000259" key="6">
    <source>
        <dbReference type="PROSITE" id="PS51715"/>
    </source>
</evidence>
<protein>
    <recommendedName>
        <fullName evidence="6">GB1/RHD3-type G domain-containing protein</fullName>
    </recommendedName>
</protein>
<dbReference type="Gene3D" id="2.30.42.10">
    <property type="match status" value="1"/>
</dbReference>
<comment type="similarity">
    <text evidence="1">Belongs to the proteasome subunit p27 family.</text>
</comment>
<keyword evidence="2" id="KW-0547">Nucleotide-binding</keyword>
<dbReference type="Pfam" id="PF18265">
    <property type="entry name" value="Nas2_N"/>
    <property type="match status" value="1"/>
</dbReference>